<evidence type="ECO:0000256" key="6">
    <source>
        <dbReference type="ARBA" id="ARBA00038076"/>
    </source>
</evidence>
<evidence type="ECO:0000256" key="8">
    <source>
        <dbReference type="SAM" id="Phobius"/>
    </source>
</evidence>
<feature type="region of interest" description="Disordered" evidence="7">
    <location>
        <begin position="227"/>
        <end position="278"/>
    </location>
</feature>
<keyword evidence="12" id="KW-1185">Reference proteome</keyword>
<feature type="domain" description="MacB-like periplasmic core" evidence="10">
    <location>
        <begin position="21"/>
        <end position="180"/>
    </location>
</feature>
<dbReference type="EMBL" id="JAHBBH010000052">
    <property type="protein sequence ID" value="MBW3093582.1"/>
    <property type="molecule type" value="Genomic_DNA"/>
</dbReference>
<proteinExistence type="inferred from homology"/>
<dbReference type="Proteomes" id="UP000700815">
    <property type="component" value="Unassembled WGS sequence"/>
</dbReference>
<organism evidence="11 12">
    <name type="scientific">Bifidobacterium miconis</name>
    <dbReference type="NCBI Taxonomy" id="2834435"/>
    <lineage>
        <taxon>Bacteria</taxon>
        <taxon>Bacillati</taxon>
        <taxon>Actinomycetota</taxon>
        <taxon>Actinomycetes</taxon>
        <taxon>Bifidobacteriales</taxon>
        <taxon>Bifidobacteriaceae</taxon>
        <taxon>Bifidobacterium</taxon>
    </lineage>
</organism>
<evidence type="ECO:0000256" key="7">
    <source>
        <dbReference type="SAM" id="MobiDB-lite"/>
    </source>
</evidence>
<keyword evidence="4 8" id="KW-1133">Transmembrane helix</keyword>
<gene>
    <name evidence="11" type="ORF">KIH79_11755</name>
</gene>
<comment type="caution">
    <text evidence="11">The sequence shown here is derived from an EMBL/GenBank/DDBJ whole genome shotgun (WGS) entry which is preliminary data.</text>
</comment>
<dbReference type="Pfam" id="PF12704">
    <property type="entry name" value="MacB_PCD"/>
    <property type="match status" value="1"/>
</dbReference>
<feature type="transmembrane region" description="Helical" evidence="8">
    <location>
        <begin position="374"/>
        <end position="400"/>
    </location>
</feature>
<sequence>MRFTDILHLCSQNLFRRKSRTILTVLGVIVGCCSIVTMVSIGSGINEMNEQSLKQMGDLTIINVYKQGNYDGFGASNSTGGQTDNKLDDKAIESFKQIPGVEGATAQMSLNYTITMTADNGRYIATYGDVQAIDMSQLENMGYKLTEGAAPTKSGEILAGQYLAYQFYDKFRPEGSNVRYQPQDAGDGTYWTCDSTGNCSQVPADQLGEESKPFFNPMNTEITLTIQTGDSSGGGSAGGSGGGVMMGVGGMSGSTDMGGTGSGSGSGTGSGSAGANGSGNTFKLRATGVLKEDYNKGSATSSGVLMDISQLKDMIAKADKSAAKTTTYEQALVKVSDITQVSDVEQQIKDMGFSTSSYEEIRKQMEEQSRGIQMALGGIGAVSLLVAAIGITNTMVMSVTERTREIGIMKALGCYVRDIRIMFLGEAGFIGLLGGVIGCLLSAVISIGINLVYMGGVSGENIWHAIVGGENVTRLSVIPWWLFVFAILFSTAIGLVSGFQPANKAVKIPALDAIKNQQ</sequence>
<dbReference type="InterPro" id="IPR003838">
    <property type="entry name" value="ABC3_permease_C"/>
</dbReference>
<evidence type="ECO:0000313" key="12">
    <source>
        <dbReference type="Proteomes" id="UP000700815"/>
    </source>
</evidence>
<evidence type="ECO:0000256" key="4">
    <source>
        <dbReference type="ARBA" id="ARBA00022989"/>
    </source>
</evidence>
<keyword evidence="3 8" id="KW-0812">Transmembrane</keyword>
<evidence type="ECO:0000313" key="11">
    <source>
        <dbReference type="EMBL" id="MBW3093582.1"/>
    </source>
</evidence>
<reference evidence="11 12" key="1">
    <citation type="submission" date="2021-05" db="EMBL/GenBank/DDBJ databases">
        <title>Phylogenetic classification of ten novel species belonging to the genus Bifidobacterium comprising B. colchicus sp. nov., B. abeli sp. nov., B. bicoloris sp. nov., B. guerezis sp. nov., B. rosaliae sp. nov., B. santillanensis sp. nov., B. argentati sp. nov., B. amazzoni sp. nov., B. pluviali sp. nov., and B. pinnaculum sp. nov.</title>
        <authorList>
            <person name="Lugli G.A."/>
            <person name="Ruiz Garcia L."/>
            <person name="Margolles A."/>
            <person name="Ventura M."/>
        </authorList>
    </citation>
    <scope>NUCLEOTIDE SEQUENCE [LARGE SCALE GENOMIC DNA]</scope>
    <source>
        <strain evidence="11 12">82T10</strain>
    </source>
</reference>
<dbReference type="Pfam" id="PF02687">
    <property type="entry name" value="FtsX"/>
    <property type="match status" value="1"/>
</dbReference>
<dbReference type="InterPro" id="IPR050250">
    <property type="entry name" value="Macrolide_Exporter_MacB"/>
</dbReference>
<dbReference type="PANTHER" id="PTHR30572:SF4">
    <property type="entry name" value="ABC TRANSPORTER PERMEASE YTRF"/>
    <property type="match status" value="1"/>
</dbReference>
<comment type="similarity">
    <text evidence="6">Belongs to the ABC-4 integral membrane protein family.</text>
</comment>
<keyword evidence="5 8" id="KW-0472">Membrane</keyword>
<keyword evidence="2" id="KW-1003">Cell membrane</keyword>
<protein>
    <submittedName>
        <fullName evidence="11">ABC transporter permease</fullName>
    </submittedName>
</protein>
<evidence type="ECO:0000256" key="2">
    <source>
        <dbReference type="ARBA" id="ARBA00022475"/>
    </source>
</evidence>
<evidence type="ECO:0000256" key="3">
    <source>
        <dbReference type="ARBA" id="ARBA00022692"/>
    </source>
</evidence>
<feature type="domain" description="ABC3 transporter permease C-terminal" evidence="9">
    <location>
        <begin position="379"/>
        <end position="509"/>
    </location>
</feature>
<feature type="transmembrane region" description="Helical" evidence="8">
    <location>
        <begin position="478"/>
        <end position="499"/>
    </location>
</feature>
<evidence type="ECO:0000259" key="10">
    <source>
        <dbReference type="Pfam" id="PF12704"/>
    </source>
</evidence>
<dbReference type="PANTHER" id="PTHR30572">
    <property type="entry name" value="MEMBRANE COMPONENT OF TRANSPORTER-RELATED"/>
    <property type="match status" value="1"/>
</dbReference>
<dbReference type="RefSeq" id="WP_219059549.1">
    <property type="nucleotide sequence ID" value="NZ_JAHBBH010000052.1"/>
</dbReference>
<evidence type="ECO:0000256" key="5">
    <source>
        <dbReference type="ARBA" id="ARBA00023136"/>
    </source>
</evidence>
<feature type="transmembrane region" description="Helical" evidence="8">
    <location>
        <begin position="421"/>
        <end position="449"/>
    </location>
</feature>
<name>A0ABS6WI90_9BIFI</name>
<accession>A0ABS6WI90</accession>
<dbReference type="InterPro" id="IPR025857">
    <property type="entry name" value="MacB_PCD"/>
</dbReference>
<comment type="subcellular location">
    <subcellularLocation>
        <location evidence="1">Cell membrane</location>
        <topology evidence="1">Multi-pass membrane protein</topology>
    </subcellularLocation>
</comment>
<evidence type="ECO:0000259" key="9">
    <source>
        <dbReference type="Pfam" id="PF02687"/>
    </source>
</evidence>
<dbReference type="PROSITE" id="PS51257">
    <property type="entry name" value="PROKAR_LIPOPROTEIN"/>
    <property type="match status" value="1"/>
</dbReference>
<feature type="transmembrane region" description="Helical" evidence="8">
    <location>
        <begin position="21"/>
        <end position="45"/>
    </location>
</feature>
<evidence type="ECO:0000256" key="1">
    <source>
        <dbReference type="ARBA" id="ARBA00004651"/>
    </source>
</evidence>
<feature type="compositionally biased region" description="Gly residues" evidence="7">
    <location>
        <begin position="231"/>
        <end position="277"/>
    </location>
</feature>